<sequence length="462" mass="51587">MNIDFIENILEDCKENLAVITPEKAYTYEDIKQKLKACQLYLEEHGVKSGSVTGIYADYSAEAIALLLALIERDCIIVPISKTVKNSHRLIEIAQCENVFDCDTGFDCDTAIGTFAGAKENGQDEIRFRTTEVKADHAMLLELKKKGVPGLILFSSGTTGEPKAALHDLSRLLEKFKRPGKSLKTISFLLFDHIGGFNTLLHTISHGGTIVTTPSRMPEAVCAVIERERIELLPTTPTFLNMVLLNKLYERYDLSCLKIITYGTESMPEHTLKLLSAILPHTVFKQTYGLSEVGILSTKSEGSDSLWMKIGGEGYETKVVEDVLFIRAESAMTGYLNAPSPFDEEGWFDTKDRVELKDGYLKILGRTTDLINVGGEKVYPIEIESVLLQLDGVLDARVYGEKNPIMGNTVAAEVQVASHNNSRDFIKALRNHCGEHLEKYKRPVHFFLTESILCGDRLKKKR</sequence>
<gene>
    <name evidence="1" type="ORF">FRZ06_18370</name>
</gene>
<reference evidence="1" key="1">
    <citation type="submission" date="2019-08" db="EMBL/GenBank/DDBJ databases">
        <title>Genome sequence of Clostridiales bacterium MT110.</title>
        <authorList>
            <person name="Cao J."/>
        </authorList>
    </citation>
    <scope>NUCLEOTIDE SEQUENCE</scope>
    <source>
        <strain evidence="1">MT110</strain>
    </source>
</reference>
<accession>A0ACD1AFS7</accession>
<keyword evidence="2" id="KW-1185">Reference proteome</keyword>
<dbReference type="Proteomes" id="UP000594014">
    <property type="component" value="Chromosome"/>
</dbReference>
<protein>
    <submittedName>
        <fullName evidence="1">Long-chain fatty acid--CoA ligase</fullName>
    </submittedName>
</protein>
<keyword evidence="1" id="KW-0436">Ligase</keyword>
<proteinExistence type="predicted"/>
<dbReference type="EMBL" id="CP042469">
    <property type="protein sequence ID" value="QOX65174.1"/>
    <property type="molecule type" value="Genomic_DNA"/>
</dbReference>
<evidence type="ECO:0000313" key="2">
    <source>
        <dbReference type="Proteomes" id="UP000594014"/>
    </source>
</evidence>
<evidence type="ECO:0000313" key="1">
    <source>
        <dbReference type="EMBL" id="QOX65174.1"/>
    </source>
</evidence>
<name>A0ACD1AFS7_9FIRM</name>
<organism evidence="1 2">
    <name type="scientific">Anoxybacterium hadale</name>
    <dbReference type="NCBI Taxonomy" id="3408580"/>
    <lineage>
        <taxon>Bacteria</taxon>
        <taxon>Bacillati</taxon>
        <taxon>Bacillota</taxon>
        <taxon>Clostridia</taxon>
        <taxon>Peptostreptococcales</taxon>
        <taxon>Anaerovoracaceae</taxon>
        <taxon>Anoxybacterium</taxon>
    </lineage>
</organism>